<dbReference type="CDD" id="cd06581">
    <property type="entry name" value="TM_PBP1_LivM_like"/>
    <property type="match status" value="1"/>
</dbReference>
<evidence type="ECO:0000256" key="5">
    <source>
        <dbReference type="ARBA" id="ARBA00023136"/>
    </source>
</evidence>
<comment type="subcellular location">
    <subcellularLocation>
        <location evidence="1">Cell inner membrane</location>
        <topology evidence="1">Multi-pass membrane protein</topology>
    </subcellularLocation>
</comment>
<dbReference type="GO" id="GO:0005886">
    <property type="term" value="C:plasma membrane"/>
    <property type="evidence" value="ECO:0007669"/>
    <property type="project" value="UniProtKB-SubCell"/>
</dbReference>
<dbReference type="STRING" id="1543721.AAY24_10165"/>
<dbReference type="Pfam" id="PF02653">
    <property type="entry name" value="BPD_transp_2"/>
    <property type="match status" value="1"/>
</dbReference>
<dbReference type="PANTHER" id="PTHR30482:SF18">
    <property type="entry name" value="BRANCHED AMINO ACID TRANSPORT SYSTEM PERMEASE"/>
    <property type="match status" value="1"/>
</dbReference>
<protein>
    <submittedName>
        <fullName evidence="7">Branched-chain amino acid ABC transporter permease</fullName>
    </submittedName>
</protein>
<dbReference type="AlphaFoldDB" id="A0A558CJC2"/>
<sequence>MRRLGGFYLLAVAVAALPFIFPDNYFVTVVGVSAGLHAILAVSLNLLMGYAGQISLGHAAFFGMGAYTSAILTTRYGWNPWPTILVGLAFTGVIAYIVARPILKLKGHYLAMATLGLGIIVHIVIVQMGWLTGGPDGLGSIPTLSLFGWTVDTDLRWYAVIGTLLMLVIWLALNLIDSRSGRALRALHGSEVAAEMMGIDTAATKTGVFVLAALIASLAGSVFAHQQAFVSPGSFDFFFSIELVTMVVLGGMASTYGAVLGAIILTFLPELLVVFEDYEVMIFGAILMGMMIFLPQGLFIGFQDLLRKFTHRRAVTKKEESSHGVA</sequence>
<evidence type="ECO:0000313" key="8">
    <source>
        <dbReference type="Proteomes" id="UP000317355"/>
    </source>
</evidence>
<dbReference type="InterPro" id="IPR001851">
    <property type="entry name" value="ABC_transp_permease"/>
</dbReference>
<evidence type="ECO:0000256" key="4">
    <source>
        <dbReference type="ARBA" id="ARBA00022989"/>
    </source>
</evidence>
<accession>A0A558CJC2</accession>
<feature type="transmembrane region" description="Helical" evidence="6">
    <location>
        <begin position="206"/>
        <end position="223"/>
    </location>
</feature>
<feature type="transmembrane region" description="Helical" evidence="6">
    <location>
        <begin position="281"/>
        <end position="302"/>
    </location>
</feature>
<keyword evidence="3 6" id="KW-0812">Transmembrane</keyword>
<name>A0A558CJC2_9GAMM</name>
<dbReference type="EMBL" id="VMRY01000129">
    <property type="protein sequence ID" value="TVT48834.1"/>
    <property type="molecule type" value="Genomic_DNA"/>
</dbReference>
<keyword evidence="4 6" id="KW-1133">Transmembrane helix</keyword>
<gene>
    <name evidence="7" type="ORF">FHK82_17560</name>
</gene>
<evidence type="ECO:0000256" key="1">
    <source>
        <dbReference type="ARBA" id="ARBA00004429"/>
    </source>
</evidence>
<evidence type="ECO:0000313" key="7">
    <source>
        <dbReference type="EMBL" id="TVT48834.1"/>
    </source>
</evidence>
<dbReference type="InterPro" id="IPR043428">
    <property type="entry name" value="LivM-like"/>
</dbReference>
<evidence type="ECO:0000256" key="6">
    <source>
        <dbReference type="SAM" id="Phobius"/>
    </source>
</evidence>
<evidence type="ECO:0000256" key="2">
    <source>
        <dbReference type="ARBA" id="ARBA00022475"/>
    </source>
</evidence>
<organism evidence="7 8">
    <name type="scientific">Sedimenticola thiotaurini</name>
    <dbReference type="NCBI Taxonomy" id="1543721"/>
    <lineage>
        <taxon>Bacteria</taxon>
        <taxon>Pseudomonadati</taxon>
        <taxon>Pseudomonadota</taxon>
        <taxon>Gammaproteobacteria</taxon>
        <taxon>Chromatiales</taxon>
        <taxon>Sedimenticolaceae</taxon>
        <taxon>Sedimenticola</taxon>
    </lineage>
</organism>
<keyword evidence="5 6" id="KW-0472">Membrane</keyword>
<feature type="transmembrane region" description="Helical" evidence="6">
    <location>
        <begin position="26"/>
        <end position="47"/>
    </location>
</feature>
<comment type="caution">
    <text evidence="7">The sequence shown here is derived from an EMBL/GenBank/DDBJ whole genome shotgun (WGS) entry which is preliminary data.</text>
</comment>
<feature type="transmembrane region" description="Helical" evidence="6">
    <location>
        <begin position="84"/>
        <end position="103"/>
    </location>
</feature>
<feature type="transmembrane region" description="Helical" evidence="6">
    <location>
        <begin position="59"/>
        <end position="78"/>
    </location>
</feature>
<dbReference type="GO" id="GO:0015658">
    <property type="term" value="F:branched-chain amino acid transmembrane transporter activity"/>
    <property type="evidence" value="ECO:0007669"/>
    <property type="project" value="InterPro"/>
</dbReference>
<dbReference type="Proteomes" id="UP000317355">
    <property type="component" value="Unassembled WGS sequence"/>
</dbReference>
<proteinExistence type="predicted"/>
<feature type="transmembrane region" description="Helical" evidence="6">
    <location>
        <begin position="110"/>
        <end position="130"/>
    </location>
</feature>
<evidence type="ECO:0000256" key="3">
    <source>
        <dbReference type="ARBA" id="ARBA00022692"/>
    </source>
</evidence>
<feature type="transmembrane region" description="Helical" evidence="6">
    <location>
        <begin position="155"/>
        <end position="176"/>
    </location>
</feature>
<dbReference type="PANTHER" id="PTHR30482">
    <property type="entry name" value="HIGH-AFFINITY BRANCHED-CHAIN AMINO ACID TRANSPORT SYSTEM PERMEASE"/>
    <property type="match status" value="1"/>
</dbReference>
<reference evidence="7 8" key="1">
    <citation type="submission" date="2019-07" db="EMBL/GenBank/DDBJ databases">
        <title>The pathways for chlorine oxyanion respiration interact through the shared metabolite chlorate.</title>
        <authorList>
            <person name="Barnum T.P."/>
            <person name="Cheng Y."/>
            <person name="Hill K.A."/>
            <person name="Lucas L.N."/>
            <person name="Carlson H.K."/>
            <person name="Coates J.D."/>
        </authorList>
    </citation>
    <scope>NUCLEOTIDE SEQUENCE [LARGE SCALE GENOMIC DNA]</scope>
    <source>
        <strain evidence="7">BK-3</strain>
    </source>
</reference>
<keyword evidence="2" id="KW-1003">Cell membrane</keyword>